<dbReference type="InterPro" id="IPR036452">
    <property type="entry name" value="Ribo_hydro-like"/>
</dbReference>
<reference evidence="1" key="1">
    <citation type="submission" date="2023-06" db="EMBL/GenBank/DDBJ databases">
        <title>Genome-scale phylogeny and comparative genomics of the fungal order Sordariales.</title>
        <authorList>
            <consortium name="Lawrence Berkeley National Laboratory"/>
            <person name="Hensen N."/>
            <person name="Bonometti L."/>
            <person name="Westerberg I."/>
            <person name="Brannstrom I.O."/>
            <person name="Guillou S."/>
            <person name="Cros-Aarteil S."/>
            <person name="Calhoun S."/>
            <person name="Haridas S."/>
            <person name="Kuo A."/>
            <person name="Mondo S."/>
            <person name="Pangilinan J."/>
            <person name="Riley R."/>
            <person name="Labutti K."/>
            <person name="Andreopoulos B."/>
            <person name="Lipzen A."/>
            <person name="Chen C."/>
            <person name="Yanf M."/>
            <person name="Daum C."/>
            <person name="Ng V."/>
            <person name="Clum A."/>
            <person name="Steindorff A."/>
            <person name="Ohm R."/>
            <person name="Martin F."/>
            <person name="Silar P."/>
            <person name="Natvig D."/>
            <person name="Lalanne C."/>
            <person name="Gautier V."/>
            <person name="Ament-Velasquez S.L."/>
            <person name="Kruys A."/>
            <person name="Hutchinson M.I."/>
            <person name="Powell A.J."/>
            <person name="Barry K."/>
            <person name="Miller A.N."/>
            <person name="Grigoriev I.V."/>
            <person name="Debuchy R."/>
            <person name="Gladieux P."/>
            <person name="Thoren M.H."/>
            <person name="Johannesson H."/>
        </authorList>
    </citation>
    <scope>NUCLEOTIDE SEQUENCE</scope>
    <source>
        <strain evidence="1">CBS 606.72</strain>
    </source>
</reference>
<name>A0AA40BXM2_9PEZI</name>
<evidence type="ECO:0000313" key="1">
    <source>
        <dbReference type="EMBL" id="KAK0617541.1"/>
    </source>
</evidence>
<dbReference type="AlphaFoldDB" id="A0AA40BXM2"/>
<protein>
    <recommendedName>
        <fullName evidence="3">Inosine/uridine-preferring nucleoside hydrolase domain-containing protein</fullName>
    </recommendedName>
</protein>
<feature type="non-terminal residue" evidence="1">
    <location>
        <position position="406"/>
    </location>
</feature>
<comment type="caution">
    <text evidence="1">The sequence shown here is derived from an EMBL/GenBank/DDBJ whole genome shotgun (WGS) entry which is preliminary data.</text>
</comment>
<dbReference type="Proteomes" id="UP001175000">
    <property type="component" value="Unassembled WGS sequence"/>
</dbReference>
<organism evidence="1 2">
    <name type="scientific">Immersiella caudata</name>
    <dbReference type="NCBI Taxonomy" id="314043"/>
    <lineage>
        <taxon>Eukaryota</taxon>
        <taxon>Fungi</taxon>
        <taxon>Dikarya</taxon>
        <taxon>Ascomycota</taxon>
        <taxon>Pezizomycotina</taxon>
        <taxon>Sordariomycetes</taxon>
        <taxon>Sordariomycetidae</taxon>
        <taxon>Sordariales</taxon>
        <taxon>Lasiosphaeriaceae</taxon>
        <taxon>Immersiella</taxon>
    </lineage>
</organism>
<keyword evidence="2" id="KW-1185">Reference proteome</keyword>
<sequence length="406" mass="45728">EYEIYERLIPVLSARDASDVPRIVVVTDVELDYDDLLAIIFLSEMHRLGAIKLAGLITNHGRAAERAKFLRTIMHLLGFGDIEVAVGTYGIDPYKDYHPGYYELKNETFEQQEWNKTRFRSGRSLLERLAKEVNNGAQPLTVLLISSLQDISEFFKSHAKDPQFLQRSFKKFVSQGGYEVSPEPDETGRYRISPLKGMANNDTNLSAAEHYTACLAEYGLPSDAWSREAAKAAPLEGSVFTEGALYGPIGTHLSWLYERQEFKFYWDPFNAPHRPRLNESWYLSTRCVMDPKSRQFAEWVKSPPPFHEILPLTKALAYDGCAAMGAVGDDVMRALGVMGDHVPIPEYNNKPHRIFGAFAGELGGVDGPQLSKVIRTFVFGALLNSKENAERLISSPTVKHIVEEYE</sequence>
<dbReference type="SUPFAM" id="SSF53590">
    <property type="entry name" value="Nucleoside hydrolase"/>
    <property type="match status" value="1"/>
</dbReference>
<dbReference type="EMBL" id="JAULSU010000005">
    <property type="protein sequence ID" value="KAK0617541.1"/>
    <property type="molecule type" value="Genomic_DNA"/>
</dbReference>
<gene>
    <name evidence="1" type="ORF">B0T14DRAFT_393037</name>
</gene>
<feature type="non-terminal residue" evidence="1">
    <location>
        <position position="1"/>
    </location>
</feature>
<evidence type="ECO:0008006" key="3">
    <source>
        <dbReference type="Google" id="ProtNLM"/>
    </source>
</evidence>
<evidence type="ECO:0000313" key="2">
    <source>
        <dbReference type="Proteomes" id="UP001175000"/>
    </source>
</evidence>
<accession>A0AA40BXM2</accession>
<dbReference type="GO" id="GO:0016799">
    <property type="term" value="F:hydrolase activity, hydrolyzing N-glycosyl compounds"/>
    <property type="evidence" value="ECO:0007669"/>
    <property type="project" value="InterPro"/>
</dbReference>
<proteinExistence type="predicted"/>
<dbReference type="Gene3D" id="3.90.245.10">
    <property type="entry name" value="Ribonucleoside hydrolase-like"/>
    <property type="match status" value="1"/>
</dbReference>